<dbReference type="HOGENOM" id="CLU_1406497_0_0_6"/>
<reference evidence="1 2" key="1">
    <citation type="submission" date="2009-08" db="EMBL/GenBank/DDBJ databases">
        <authorList>
            <person name="Qin X."/>
            <person name="Bachman B."/>
            <person name="Battles P."/>
            <person name="Bell A."/>
            <person name="Bess C."/>
            <person name="Bickham C."/>
            <person name="Chaboub L."/>
            <person name="Chen D."/>
            <person name="Coyle M."/>
            <person name="Deiros D.R."/>
            <person name="Dinh H."/>
            <person name="Forbes L."/>
            <person name="Fowler G."/>
            <person name="Francisco L."/>
            <person name="Fu Q."/>
            <person name="Gubbala S."/>
            <person name="Hale W."/>
            <person name="Han Y."/>
            <person name="Hemphill L."/>
            <person name="Highlander S.K."/>
            <person name="Hirani K."/>
            <person name="Hogues M."/>
            <person name="Jackson L."/>
            <person name="Jakkamsetti A."/>
            <person name="Javaid M."/>
            <person name="Jiang H."/>
            <person name="Korchina V."/>
            <person name="Kovar C."/>
            <person name="Lara F."/>
            <person name="Lee S."/>
            <person name="Mata R."/>
            <person name="Mathew T."/>
            <person name="Moen C."/>
            <person name="Morales K."/>
            <person name="Munidasa M."/>
            <person name="Nazareth L."/>
            <person name="Ngo R."/>
            <person name="Nguyen L."/>
            <person name="Okwuonu G."/>
            <person name="Ongeri F."/>
            <person name="Patil S."/>
            <person name="Petrosino J."/>
            <person name="Pham C."/>
            <person name="Pham P."/>
            <person name="Pu L.-L."/>
            <person name="Puazo M."/>
            <person name="Raj R."/>
            <person name="Reid J."/>
            <person name="Rouhana J."/>
            <person name="Saada N."/>
            <person name="Shang Y."/>
            <person name="Simmons D."/>
            <person name="Thornton R."/>
            <person name="Warren J."/>
            <person name="Weissenberger G."/>
            <person name="Zhang J."/>
            <person name="Zhang L."/>
            <person name="Zhou C."/>
            <person name="Zhu D."/>
            <person name="Muzny D."/>
            <person name="Worley K."/>
            <person name="Gibbs R."/>
        </authorList>
    </citation>
    <scope>NUCLEOTIDE SEQUENCE [LARGE SCALE GENOMIC DNA]</scope>
    <source>
        <strain evidence="2">ATCC 15826 / DSM 8339 / NCTC 10426 / 6573</strain>
    </source>
</reference>
<dbReference type="AlphaFoldDB" id="C8N8X9"/>
<accession>C8N8X9</accession>
<gene>
    <name evidence="1" type="ORF">HMPREF0198_0957</name>
</gene>
<evidence type="ECO:0000313" key="1">
    <source>
        <dbReference type="EMBL" id="EEV88965.1"/>
    </source>
</evidence>
<dbReference type="Proteomes" id="UP000004870">
    <property type="component" value="Unassembled WGS sequence"/>
</dbReference>
<evidence type="ECO:0000313" key="2">
    <source>
        <dbReference type="Proteomes" id="UP000004870"/>
    </source>
</evidence>
<keyword evidence="2" id="KW-1185">Reference proteome</keyword>
<protein>
    <submittedName>
        <fullName evidence="1">Uncharacterized protein</fullName>
    </submittedName>
</protein>
<proteinExistence type="predicted"/>
<name>C8N8X9_CARH6</name>
<comment type="caution">
    <text evidence="1">The sequence shown here is derived from an EMBL/GenBank/DDBJ whole genome shotgun (WGS) entry which is preliminary data.</text>
</comment>
<dbReference type="EMBL" id="ACKY01000046">
    <property type="protein sequence ID" value="EEV88965.1"/>
    <property type="molecule type" value="Genomic_DNA"/>
</dbReference>
<organism evidence="1 2">
    <name type="scientific">Cardiobacterium hominis (strain ATCC 15826 / DSM 8339 / NCTC 10426 / 6573)</name>
    <dbReference type="NCBI Taxonomy" id="638300"/>
    <lineage>
        <taxon>Bacteria</taxon>
        <taxon>Pseudomonadati</taxon>
        <taxon>Pseudomonadota</taxon>
        <taxon>Gammaproteobacteria</taxon>
        <taxon>Cardiobacteriales</taxon>
        <taxon>Cardiobacteriaceae</taxon>
        <taxon>Cardiobacterium</taxon>
    </lineage>
</organism>
<sequence length="193" mass="21734">MLSSGGVVILMEITVMKKWLFVLLGLGIVACAASSQDDAKIRARMDKIIVYAQKDDTVAIMEMMPPYLMPKMAELAGTSLSKLKETVRAQLEELKDVARFEKLDYDMEQAQRGTSSAGRKYMIIPTTTILASDDIRMEEESHMLAIEENGQWYFLQMKTPANLKILKMIYPDLEVLPNLPSSSKIIPIETPKE</sequence>